<dbReference type="OrthoDB" id="323053at2"/>
<proteinExistence type="predicted"/>
<organism evidence="1 2">
    <name type="scientific">Leptospira meyeri</name>
    <dbReference type="NCBI Taxonomy" id="29508"/>
    <lineage>
        <taxon>Bacteria</taxon>
        <taxon>Pseudomonadati</taxon>
        <taxon>Spirochaetota</taxon>
        <taxon>Spirochaetia</taxon>
        <taxon>Leptospirales</taxon>
        <taxon>Leptospiraceae</taxon>
        <taxon>Leptospira</taxon>
    </lineage>
</organism>
<gene>
    <name evidence="1" type="ORF">CLV96_1428</name>
</gene>
<evidence type="ECO:0000313" key="2">
    <source>
        <dbReference type="Proteomes" id="UP000294684"/>
    </source>
</evidence>
<dbReference type="STRING" id="1193051.LEP1GSC017_2528"/>
<comment type="caution">
    <text evidence="1">The sequence shown here is derived from an EMBL/GenBank/DDBJ whole genome shotgun (WGS) entry which is preliminary data.</text>
</comment>
<accession>A0A4R8MT42</accession>
<keyword evidence="2" id="KW-1185">Reference proteome</keyword>
<evidence type="ECO:0008006" key="3">
    <source>
        <dbReference type="Google" id="ProtNLM"/>
    </source>
</evidence>
<dbReference type="EMBL" id="SORO01000001">
    <property type="protein sequence ID" value="TDY72433.1"/>
    <property type="molecule type" value="Genomic_DNA"/>
</dbReference>
<dbReference type="AlphaFoldDB" id="A0A4R8MT42"/>
<dbReference type="RefSeq" id="WP_004787575.1">
    <property type="nucleotide sequence ID" value="NZ_SORO01000001.1"/>
</dbReference>
<name>A0A4R8MT42_LEPME</name>
<dbReference type="GeneID" id="79826749"/>
<sequence length="347" mass="40358">MKLRYFFITFLAISLWMHITEGWMIQFCETTSAYWYLANQRMVYKEAKILVLGDSQIVSGISPDTFAEIEGLSKEEVLYLPKPSQQPEGILSDSLDVIHQLPKLKKVYVNLSPLNTSKNSVTDANRQLFYSFGNLSKYTITDPLLRKAYFSNLTDLSWKLLVKVFPYFGLSSNINRLVYDPAAQNDIPRRKQEYLYIKDSMENQQGAWVWKSIGNDPTLLESEIFPNLNTQVLAGRRDLSIQLWLECVRVWEKQNLEIIFLRIPFSPKMERDILKTEANLVADGFFKTITEDPNRKKVKVLDFKSEFLEEYQYFADLTHLNQKGKDAFSLLLKRVLFDHAHSSTKGM</sequence>
<dbReference type="Proteomes" id="UP000294684">
    <property type="component" value="Unassembled WGS sequence"/>
</dbReference>
<protein>
    <recommendedName>
        <fullName evidence="3">SGNH/GDSL hydrolase family protein</fullName>
    </recommendedName>
</protein>
<evidence type="ECO:0000313" key="1">
    <source>
        <dbReference type="EMBL" id="TDY72433.1"/>
    </source>
</evidence>
<reference evidence="1 2" key="1">
    <citation type="submission" date="2019-03" db="EMBL/GenBank/DDBJ databases">
        <title>Genomic Encyclopedia of Archaeal and Bacterial Type Strains, Phase II (KMG-II): from individual species to whole genera.</title>
        <authorList>
            <person name="Goeker M."/>
        </authorList>
    </citation>
    <scope>NUCLEOTIDE SEQUENCE [LARGE SCALE GENOMIC DNA]</scope>
    <source>
        <strain evidence="1 2">DSM 21537</strain>
    </source>
</reference>